<gene>
    <name evidence="3" type="ORF">KIPB_014052</name>
</gene>
<reference evidence="3 4" key="1">
    <citation type="journal article" date="2018" name="PLoS ONE">
        <title>The draft genome of Kipferlia bialata reveals reductive genome evolution in fornicate parasites.</title>
        <authorList>
            <person name="Tanifuji G."/>
            <person name="Takabayashi S."/>
            <person name="Kume K."/>
            <person name="Takagi M."/>
            <person name="Nakayama T."/>
            <person name="Kamikawa R."/>
            <person name="Inagaki Y."/>
            <person name="Hashimoto T."/>
        </authorList>
    </citation>
    <scope>NUCLEOTIDE SEQUENCE [LARGE SCALE GENOMIC DNA]</scope>
    <source>
        <strain evidence="3">NY0173</strain>
    </source>
</reference>
<dbReference type="InterPro" id="IPR036291">
    <property type="entry name" value="NAD(P)-bd_dom_sf"/>
</dbReference>
<dbReference type="PANTHER" id="PTHR43981:SF2">
    <property type="entry name" value="ENOYL-[ACYL-CARRIER-PROTEIN] REDUCTASE, MITOCHONDRIAL"/>
    <property type="match status" value="1"/>
</dbReference>
<dbReference type="OrthoDB" id="7482721at2759"/>
<dbReference type="InterPro" id="IPR051034">
    <property type="entry name" value="Mito_Enoyl-ACP_Reductase"/>
</dbReference>
<keyword evidence="2" id="KW-0560">Oxidoreductase</keyword>
<dbReference type="AlphaFoldDB" id="A0A9K3GQQ5"/>
<protein>
    <submittedName>
        <fullName evidence="3">Alcohol dehydrogenase superfamily, zinc-type protein</fullName>
    </submittedName>
</protein>
<evidence type="ECO:0000256" key="2">
    <source>
        <dbReference type="ARBA" id="ARBA00023002"/>
    </source>
</evidence>
<keyword evidence="1" id="KW-0521">NADP</keyword>
<evidence type="ECO:0000256" key="1">
    <source>
        <dbReference type="ARBA" id="ARBA00022857"/>
    </source>
</evidence>
<dbReference type="Proteomes" id="UP000265618">
    <property type="component" value="Unassembled WGS sequence"/>
</dbReference>
<dbReference type="GO" id="GO:0006631">
    <property type="term" value="P:fatty acid metabolic process"/>
    <property type="evidence" value="ECO:0007669"/>
    <property type="project" value="TreeGrafter"/>
</dbReference>
<dbReference type="EMBL" id="BDIP01007009">
    <property type="protein sequence ID" value="GIQ91016.1"/>
    <property type="molecule type" value="Genomic_DNA"/>
</dbReference>
<organism evidence="3 4">
    <name type="scientific">Kipferlia bialata</name>
    <dbReference type="NCBI Taxonomy" id="797122"/>
    <lineage>
        <taxon>Eukaryota</taxon>
        <taxon>Metamonada</taxon>
        <taxon>Carpediemonas-like organisms</taxon>
        <taxon>Kipferlia</taxon>
    </lineage>
</organism>
<proteinExistence type="predicted"/>
<accession>A0A9K3GQQ5</accession>
<evidence type="ECO:0000313" key="4">
    <source>
        <dbReference type="Proteomes" id="UP000265618"/>
    </source>
</evidence>
<evidence type="ECO:0000313" key="3">
    <source>
        <dbReference type="EMBL" id="GIQ91016.1"/>
    </source>
</evidence>
<feature type="non-terminal residue" evidence="3">
    <location>
        <position position="1"/>
    </location>
</feature>
<sequence>GAYAVVKEEHVGSGLFNGLGLPAPRLALNAVGGVSSLNLAKTLANGADSTMVTCYDIYIYIYVCVCVMTLANGVDSTMVTFGGLSKQPVMVPTPKHIFGGVSSTGFFLSNWKKNATRDEVDSTFQVGV</sequence>
<dbReference type="GO" id="GO:0016491">
    <property type="term" value="F:oxidoreductase activity"/>
    <property type="evidence" value="ECO:0007669"/>
    <property type="project" value="UniProtKB-KW"/>
</dbReference>
<keyword evidence="4" id="KW-1185">Reference proteome</keyword>
<dbReference type="GO" id="GO:0005739">
    <property type="term" value="C:mitochondrion"/>
    <property type="evidence" value="ECO:0007669"/>
    <property type="project" value="TreeGrafter"/>
</dbReference>
<name>A0A9K3GQQ5_9EUKA</name>
<dbReference type="SUPFAM" id="SSF51735">
    <property type="entry name" value="NAD(P)-binding Rossmann-fold domains"/>
    <property type="match status" value="1"/>
</dbReference>
<dbReference type="PANTHER" id="PTHR43981">
    <property type="entry name" value="ENOYL-[ACYL-CARRIER-PROTEIN] REDUCTASE, MITOCHONDRIAL"/>
    <property type="match status" value="1"/>
</dbReference>
<comment type="caution">
    <text evidence="3">The sequence shown here is derived from an EMBL/GenBank/DDBJ whole genome shotgun (WGS) entry which is preliminary data.</text>
</comment>
<dbReference type="Gene3D" id="3.40.50.720">
    <property type="entry name" value="NAD(P)-binding Rossmann-like Domain"/>
    <property type="match status" value="1"/>
</dbReference>